<evidence type="ECO:0000256" key="7">
    <source>
        <dbReference type="ARBA" id="ARBA00023004"/>
    </source>
</evidence>
<comment type="similarity">
    <text evidence="12">Belongs to the COX15/CtaA family. Type 2 subfamily.</text>
</comment>
<dbReference type="HAMAP" id="MF_01665">
    <property type="entry name" value="HemeA_synth_type2"/>
    <property type="match status" value="1"/>
</dbReference>
<dbReference type="Proteomes" id="UP000185678">
    <property type="component" value="Unassembled WGS sequence"/>
</dbReference>
<dbReference type="GO" id="GO:0005886">
    <property type="term" value="C:plasma membrane"/>
    <property type="evidence" value="ECO:0007669"/>
    <property type="project" value="UniProtKB-SubCell"/>
</dbReference>
<evidence type="ECO:0000256" key="6">
    <source>
        <dbReference type="ARBA" id="ARBA00023002"/>
    </source>
</evidence>
<protein>
    <recommendedName>
        <fullName evidence="12">Heme A synthase</fullName>
        <shortName evidence="12">HAS</shortName>
        <ecNumber evidence="12">1.17.99.9</ecNumber>
    </recommendedName>
    <alternativeName>
        <fullName evidence="12">Cytochrome aa3-controlling protein</fullName>
    </alternativeName>
</protein>
<comment type="subunit">
    <text evidence="12">Interacts with CtaB.</text>
</comment>
<dbReference type="OrthoDB" id="9793156at2"/>
<keyword evidence="4 12" id="KW-0479">Metal-binding</keyword>
<keyword evidence="7 12" id="KW-0408">Iron</keyword>
<feature type="transmembrane region" description="Helical" evidence="12">
    <location>
        <begin position="258"/>
        <end position="278"/>
    </location>
</feature>
<feature type="transmembrane region" description="Helical" evidence="12">
    <location>
        <begin position="290"/>
        <end position="313"/>
    </location>
</feature>
<name>A0A1N7PVW5_9PROT</name>
<organism evidence="13 14">
    <name type="scientific">Insolitispirillum peregrinum</name>
    <dbReference type="NCBI Taxonomy" id="80876"/>
    <lineage>
        <taxon>Bacteria</taxon>
        <taxon>Pseudomonadati</taxon>
        <taxon>Pseudomonadota</taxon>
        <taxon>Alphaproteobacteria</taxon>
        <taxon>Rhodospirillales</taxon>
        <taxon>Novispirillaceae</taxon>
        <taxon>Insolitispirillum</taxon>
    </lineage>
</organism>
<keyword evidence="5 12" id="KW-1133">Transmembrane helix</keyword>
<dbReference type="GO" id="GO:0120547">
    <property type="term" value="F:heme A synthase activity"/>
    <property type="evidence" value="ECO:0007669"/>
    <property type="project" value="UniProtKB-EC"/>
</dbReference>
<keyword evidence="8 12" id="KW-0350">Heme biosynthesis</keyword>
<proteinExistence type="inferred from homology"/>
<comment type="catalytic activity">
    <reaction evidence="11">
        <text>Fe(II)-heme o + 2 A + H2O = Fe(II)-heme a + 2 AH2</text>
        <dbReference type="Rhea" id="RHEA:63388"/>
        <dbReference type="ChEBI" id="CHEBI:13193"/>
        <dbReference type="ChEBI" id="CHEBI:15377"/>
        <dbReference type="ChEBI" id="CHEBI:17499"/>
        <dbReference type="ChEBI" id="CHEBI:60530"/>
        <dbReference type="ChEBI" id="CHEBI:61715"/>
        <dbReference type="EC" id="1.17.99.9"/>
    </reaction>
    <physiologicalReaction direction="left-to-right" evidence="11">
        <dbReference type="Rhea" id="RHEA:63389"/>
    </physiologicalReaction>
</comment>
<dbReference type="PANTHER" id="PTHR23289">
    <property type="entry name" value="CYTOCHROME C OXIDASE ASSEMBLY PROTEIN COX15"/>
    <property type="match status" value="1"/>
</dbReference>
<feature type="binding site" description="axial binding residue" evidence="12">
    <location>
        <position position="321"/>
    </location>
    <ligand>
        <name>heme</name>
        <dbReference type="ChEBI" id="CHEBI:30413"/>
    </ligand>
    <ligandPart>
        <name>Fe</name>
        <dbReference type="ChEBI" id="CHEBI:18248"/>
    </ligandPart>
</feature>
<dbReference type="InterPro" id="IPR003780">
    <property type="entry name" value="COX15/CtaA_fam"/>
</dbReference>
<evidence type="ECO:0000256" key="5">
    <source>
        <dbReference type="ARBA" id="ARBA00022989"/>
    </source>
</evidence>
<feature type="binding site" description="axial binding residue" evidence="12">
    <location>
        <position position="260"/>
    </location>
    <ligand>
        <name>heme</name>
        <dbReference type="ChEBI" id="CHEBI:30413"/>
    </ligand>
    <ligandPart>
        <name>Fe</name>
        <dbReference type="ChEBI" id="CHEBI:18248"/>
    </ligandPart>
</feature>
<dbReference type="EC" id="1.17.99.9" evidence="12"/>
<evidence type="ECO:0000256" key="1">
    <source>
        <dbReference type="ARBA" id="ARBA00001970"/>
    </source>
</evidence>
<feature type="transmembrane region" description="Helical" evidence="12">
    <location>
        <begin position="12"/>
        <end position="32"/>
    </location>
</feature>
<accession>A0A1N7PVW5</accession>
<dbReference type="EMBL" id="FTOA01000008">
    <property type="protein sequence ID" value="SIT14702.1"/>
    <property type="molecule type" value="Genomic_DNA"/>
</dbReference>
<dbReference type="AlphaFoldDB" id="A0A1N7PVW5"/>
<dbReference type="UniPathway" id="UPA00269">
    <property type="reaction ID" value="UER00713"/>
</dbReference>
<dbReference type="GO" id="GO:0006784">
    <property type="term" value="P:heme A biosynthetic process"/>
    <property type="evidence" value="ECO:0007669"/>
    <property type="project" value="UniProtKB-UniRule"/>
</dbReference>
<reference evidence="13 14" key="1">
    <citation type="submission" date="2017-01" db="EMBL/GenBank/DDBJ databases">
        <authorList>
            <person name="Mah S.A."/>
            <person name="Swanson W.J."/>
            <person name="Moy G.W."/>
            <person name="Vacquier V.D."/>
        </authorList>
    </citation>
    <scope>NUCLEOTIDE SEQUENCE [LARGE SCALE GENOMIC DNA]</scope>
    <source>
        <strain evidence="13 14">DSM 11589</strain>
    </source>
</reference>
<dbReference type="GO" id="GO:0016653">
    <property type="term" value="F:oxidoreductase activity, acting on NAD(P)H, heme protein as acceptor"/>
    <property type="evidence" value="ECO:0007669"/>
    <property type="project" value="TreeGrafter"/>
</dbReference>
<sequence length="341" mass="37861">MQETPATLHPLIHRWLWLLCAMVLVMVLLGGATRLTGSGLSMVEWQPLHVLPPFSAADWQALFERYQQTPQFRLRNADMSVTGFEGIFWLEYIHRLWGRAMALVLAVPLALFWWRRMIPAWLVKRLLLVLLLGGLQGLVGWLMVASGLRDQPEVSAYRLALHLGLALTLYGLLLWTSLTCQRGHSAPPPSRSLPLWVLLCTLAMVVLTMLAGAFVAGLDAGLVYNTFPLMGEAILPVDWYSVQPWWRNLFENASAVQFNHRLLAISTVLLCLGLWLYARLTGRYRSYGMSLSVLAVFAGGQAGLGIATLLLVVPVPLAVAHQAGAFLVFSAVVWVLARGRT</sequence>
<comment type="function">
    <text evidence="12">Catalyzes the conversion of heme O to heme A by two successive hydroxylations of the methyl group at C8. The first hydroxylation forms heme I, the second hydroxylation results in an unstable dihydroxymethyl group, which spontaneously dehydrates, resulting in the formyl group of heme A.</text>
</comment>
<comment type="cofactor">
    <cofactor evidence="1 12">
        <name>heme b</name>
        <dbReference type="ChEBI" id="CHEBI:60344"/>
    </cofactor>
</comment>
<keyword evidence="3 12" id="KW-0812">Transmembrane</keyword>
<evidence type="ECO:0000313" key="14">
    <source>
        <dbReference type="Proteomes" id="UP000185678"/>
    </source>
</evidence>
<evidence type="ECO:0000256" key="9">
    <source>
        <dbReference type="ARBA" id="ARBA00023136"/>
    </source>
</evidence>
<dbReference type="PANTHER" id="PTHR23289:SF2">
    <property type="entry name" value="CYTOCHROME C OXIDASE ASSEMBLY PROTEIN COX15 HOMOLOG"/>
    <property type="match status" value="1"/>
</dbReference>
<dbReference type="RefSeq" id="WP_076401827.1">
    <property type="nucleotide sequence ID" value="NZ_FTOA01000008.1"/>
</dbReference>
<evidence type="ECO:0000256" key="10">
    <source>
        <dbReference type="ARBA" id="ARBA00044501"/>
    </source>
</evidence>
<evidence type="ECO:0000256" key="12">
    <source>
        <dbReference type="HAMAP-Rule" id="MF_01665"/>
    </source>
</evidence>
<feature type="transmembrane region" description="Helical" evidence="12">
    <location>
        <begin position="156"/>
        <end position="175"/>
    </location>
</feature>
<dbReference type="Pfam" id="PF02628">
    <property type="entry name" value="COX15-CtaA"/>
    <property type="match status" value="1"/>
</dbReference>
<evidence type="ECO:0000256" key="2">
    <source>
        <dbReference type="ARBA" id="ARBA00004141"/>
    </source>
</evidence>
<comment type="pathway">
    <text evidence="10 12">Porphyrin-containing compound metabolism; heme A biosynthesis; heme A from heme O: step 1/1.</text>
</comment>
<keyword evidence="9 12" id="KW-0472">Membrane</keyword>
<keyword evidence="6 12" id="KW-0560">Oxidoreductase</keyword>
<feature type="transmembrane region" description="Helical" evidence="12">
    <location>
        <begin position="195"/>
        <end position="218"/>
    </location>
</feature>
<evidence type="ECO:0000256" key="3">
    <source>
        <dbReference type="ARBA" id="ARBA00022692"/>
    </source>
</evidence>
<keyword evidence="14" id="KW-1185">Reference proteome</keyword>
<feature type="transmembrane region" description="Helical" evidence="12">
    <location>
        <begin position="96"/>
        <end position="114"/>
    </location>
</feature>
<dbReference type="InterPro" id="IPR023754">
    <property type="entry name" value="HemeA_Synthase_type2"/>
</dbReference>
<evidence type="ECO:0000256" key="4">
    <source>
        <dbReference type="ARBA" id="ARBA00022723"/>
    </source>
</evidence>
<comment type="subcellular location">
    <subcellularLocation>
        <location evidence="12">Cell membrane</location>
        <topology evidence="12">Multi-pass membrane protein</topology>
    </subcellularLocation>
    <subcellularLocation>
        <location evidence="2">Membrane</location>
        <topology evidence="2">Multi-pass membrane protein</topology>
    </subcellularLocation>
</comment>
<feature type="transmembrane region" description="Helical" evidence="12">
    <location>
        <begin position="126"/>
        <end position="144"/>
    </location>
</feature>
<gene>
    <name evidence="12" type="primary">ctaA</name>
    <name evidence="13" type="ORF">SAMN05421779_10896</name>
</gene>
<dbReference type="GO" id="GO:0046872">
    <property type="term" value="F:metal ion binding"/>
    <property type="evidence" value="ECO:0007669"/>
    <property type="project" value="UniProtKB-KW"/>
</dbReference>
<evidence type="ECO:0000256" key="11">
    <source>
        <dbReference type="ARBA" id="ARBA00048044"/>
    </source>
</evidence>
<keyword evidence="12" id="KW-1003">Cell membrane</keyword>
<evidence type="ECO:0000313" key="13">
    <source>
        <dbReference type="EMBL" id="SIT14702.1"/>
    </source>
</evidence>
<feature type="transmembrane region" description="Helical" evidence="12">
    <location>
        <begin position="319"/>
        <end position="337"/>
    </location>
</feature>
<evidence type="ECO:0000256" key="8">
    <source>
        <dbReference type="ARBA" id="ARBA00023133"/>
    </source>
</evidence>
<dbReference type="STRING" id="80876.SAMN05421779_10896"/>